<gene>
    <name evidence="2" type="ORF">LEP1GSC131_3261</name>
</gene>
<dbReference type="Gene3D" id="2.20.110.10">
    <property type="entry name" value="Histone H3 K4-specific methyltransferase SET7/9 N-terminal domain"/>
    <property type="match status" value="2"/>
</dbReference>
<protein>
    <submittedName>
        <fullName evidence="2">MORN repeat protein</fullName>
    </submittedName>
</protein>
<proteinExistence type="predicted"/>
<dbReference type="EMBL" id="AKWH02000052">
    <property type="protein sequence ID" value="EKO50774.1"/>
    <property type="molecule type" value="Genomic_DNA"/>
</dbReference>
<evidence type="ECO:0000313" key="3">
    <source>
        <dbReference type="Proteomes" id="UP000006339"/>
    </source>
</evidence>
<dbReference type="AlphaFoldDB" id="A0A828Y7B4"/>
<evidence type="ECO:0000313" key="2">
    <source>
        <dbReference type="EMBL" id="EKO50774.1"/>
    </source>
</evidence>
<keyword evidence="1" id="KW-0732">Signal</keyword>
<feature type="chain" id="PRO_5032928402" evidence="1">
    <location>
        <begin position="20"/>
        <end position="255"/>
    </location>
</feature>
<organism evidence="2 3">
    <name type="scientific">Leptospira kirschneri str. 200802841</name>
    <dbReference type="NCBI Taxonomy" id="1193047"/>
    <lineage>
        <taxon>Bacteria</taxon>
        <taxon>Pseudomonadati</taxon>
        <taxon>Spirochaetota</taxon>
        <taxon>Spirochaetia</taxon>
        <taxon>Leptospirales</taxon>
        <taxon>Leptospiraceae</taxon>
        <taxon>Leptospira</taxon>
    </lineage>
</organism>
<dbReference type="RefSeq" id="WP_004768091.1">
    <property type="nucleotide sequence ID" value="NZ_AKWH02000052.1"/>
</dbReference>
<feature type="signal peptide" evidence="1">
    <location>
        <begin position="1"/>
        <end position="19"/>
    </location>
</feature>
<sequence length="255" mass="30103">MKFRMILVFGFLFAASLWAEPPKPSNIPKEAKYDEKNNGFVLQKIDGSIRTEREWNNLGVIERESYSIDDLYDFTIYLNGRWYSREQYYGFNIDKAKSLPPREKPSSIPEKAEFNFDFRKWELGETKEGKKEGVWKLWWPTGEAGGSVEYKNGIYDGKLNVIWENGKAQETCSYISGKQEGEYILYHESGKIHWIVKYVHGLKEGESFQYYESGETKYRTQYAKGNATMQETYENGKLKERKTFKNKKMIRHEKF</sequence>
<dbReference type="SUPFAM" id="SSF82185">
    <property type="entry name" value="Histone H3 K4-specific methyltransferase SET7/9 N-terminal domain"/>
    <property type="match status" value="1"/>
</dbReference>
<evidence type="ECO:0000256" key="1">
    <source>
        <dbReference type="SAM" id="SignalP"/>
    </source>
</evidence>
<reference evidence="2" key="1">
    <citation type="submission" date="2012-10" db="EMBL/GenBank/DDBJ databases">
        <authorList>
            <person name="Harkins D.M."/>
            <person name="Durkin A.S."/>
            <person name="Brinkac L.M."/>
            <person name="Selengut J.D."/>
            <person name="Sanka R."/>
            <person name="DePew J."/>
            <person name="Purushe J."/>
            <person name="Picardeau M."/>
            <person name="Werts C."/>
            <person name="Goarant C."/>
            <person name="Vinetz J.M."/>
            <person name="Sutton G.G."/>
            <person name="Nelson W.C."/>
            <person name="Fouts D.E."/>
        </authorList>
    </citation>
    <scope>NUCLEOTIDE SEQUENCE [LARGE SCALE GENOMIC DNA]</scope>
    <source>
        <strain evidence="2">200802841</strain>
    </source>
</reference>
<dbReference type="Proteomes" id="UP000006339">
    <property type="component" value="Unassembled WGS sequence"/>
</dbReference>
<comment type="caution">
    <text evidence="2">The sequence shown here is derived from an EMBL/GenBank/DDBJ whole genome shotgun (WGS) entry which is preliminary data.</text>
</comment>
<accession>A0A828Y7B4</accession>
<dbReference type="InterPro" id="IPR011652">
    <property type="entry name" value="MORN_2"/>
</dbReference>
<keyword evidence="3" id="KW-1185">Reference proteome</keyword>
<dbReference type="Pfam" id="PF07661">
    <property type="entry name" value="MORN_2"/>
    <property type="match status" value="3"/>
</dbReference>
<name>A0A828Y7B4_9LEPT</name>